<gene>
    <name evidence="1" type="ORF">ACH5RR_032875</name>
</gene>
<dbReference type="EMBL" id="JBJUIK010000013">
    <property type="protein sequence ID" value="KAL3507493.1"/>
    <property type="molecule type" value="Genomic_DNA"/>
</dbReference>
<evidence type="ECO:0000313" key="2">
    <source>
        <dbReference type="Proteomes" id="UP001630127"/>
    </source>
</evidence>
<protein>
    <submittedName>
        <fullName evidence="1">Uncharacterized protein</fullName>
    </submittedName>
</protein>
<keyword evidence="2" id="KW-1185">Reference proteome</keyword>
<dbReference type="Proteomes" id="UP001630127">
    <property type="component" value="Unassembled WGS sequence"/>
</dbReference>
<proteinExistence type="predicted"/>
<sequence length="101" mass="11382">MAIRKPITKLNRYEYNGPRLNGKYVFGGLLKKANSIQSNSELGPIPSEVAAAMVDRKYPLEEDWSSVLDGWCLNESIEGLKSKLERFVKAGDGLVRKRCCY</sequence>
<accession>A0ABD2YJD0</accession>
<name>A0ABD2YJD0_9GENT</name>
<dbReference type="AlphaFoldDB" id="A0ABD2YJD0"/>
<evidence type="ECO:0000313" key="1">
    <source>
        <dbReference type="EMBL" id="KAL3507493.1"/>
    </source>
</evidence>
<reference evidence="1 2" key="1">
    <citation type="submission" date="2024-11" db="EMBL/GenBank/DDBJ databases">
        <title>A near-complete genome assembly of Cinchona calisaya.</title>
        <authorList>
            <person name="Lian D.C."/>
            <person name="Zhao X.W."/>
            <person name="Wei L."/>
        </authorList>
    </citation>
    <scope>NUCLEOTIDE SEQUENCE [LARGE SCALE GENOMIC DNA]</scope>
    <source>
        <tissue evidence="1">Nenye</tissue>
    </source>
</reference>
<organism evidence="1 2">
    <name type="scientific">Cinchona calisaya</name>
    <dbReference type="NCBI Taxonomy" id="153742"/>
    <lineage>
        <taxon>Eukaryota</taxon>
        <taxon>Viridiplantae</taxon>
        <taxon>Streptophyta</taxon>
        <taxon>Embryophyta</taxon>
        <taxon>Tracheophyta</taxon>
        <taxon>Spermatophyta</taxon>
        <taxon>Magnoliopsida</taxon>
        <taxon>eudicotyledons</taxon>
        <taxon>Gunneridae</taxon>
        <taxon>Pentapetalae</taxon>
        <taxon>asterids</taxon>
        <taxon>lamiids</taxon>
        <taxon>Gentianales</taxon>
        <taxon>Rubiaceae</taxon>
        <taxon>Cinchonoideae</taxon>
        <taxon>Cinchoneae</taxon>
        <taxon>Cinchona</taxon>
    </lineage>
</organism>
<comment type="caution">
    <text evidence="1">The sequence shown here is derived from an EMBL/GenBank/DDBJ whole genome shotgun (WGS) entry which is preliminary data.</text>
</comment>